<dbReference type="OrthoDB" id="5512247at2"/>
<dbReference type="RefSeq" id="WP_136931335.1">
    <property type="nucleotide sequence ID" value="NZ_SSMQ01000025.1"/>
</dbReference>
<keyword evidence="2" id="KW-1133">Transmembrane helix</keyword>
<feature type="transmembrane region" description="Helical" evidence="2">
    <location>
        <begin position="103"/>
        <end position="124"/>
    </location>
</feature>
<keyword evidence="2" id="KW-0812">Transmembrane</keyword>
<sequence length="368" mass="36394">MSTEGESTEAPEAPRAAPPARPEPKASLGVLAFVRPLAAFGVLAMLLGRAFGPSVRGLAVGLGKAGDYLELAGAAMSQFFLILATVGAMALGLSALRAGLPAVVRFGAVFASGLVVLVTLSASASRVPEASLVLVGGVACALALLAAWDTMRTPFARATAVMLGLLGLGGLARVASVLLVMRGGAAPESLARIARGVSTVGLLLDGAAMAVAVGFVASRGKKLTSPATLAALAVALFATRQALAGTSDEAAAVSVLLARAAKNLVLRPEPLASPVVATFVAFAAPALAVAALATRTLTPALSGAIALLLVARGAPDVPLCALALVLASLATVLASRDHRGLWAAITRAESTPEEGPGASGEAKGARPS</sequence>
<evidence type="ECO:0000256" key="2">
    <source>
        <dbReference type="SAM" id="Phobius"/>
    </source>
</evidence>
<evidence type="ECO:0000313" key="3">
    <source>
        <dbReference type="EMBL" id="TKD04366.1"/>
    </source>
</evidence>
<feature type="transmembrane region" description="Helical" evidence="2">
    <location>
        <begin position="313"/>
        <end position="334"/>
    </location>
</feature>
<accession>A0A4U1JA97</accession>
<proteinExistence type="predicted"/>
<feature type="transmembrane region" description="Helical" evidence="2">
    <location>
        <begin position="130"/>
        <end position="148"/>
    </location>
</feature>
<dbReference type="EMBL" id="SSMQ01000025">
    <property type="protein sequence ID" value="TKD04366.1"/>
    <property type="molecule type" value="Genomic_DNA"/>
</dbReference>
<evidence type="ECO:0000313" key="4">
    <source>
        <dbReference type="Proteomes" id="UP000309215"/>
    </source>
</evidence>
<protein>
    <submittedName>
        <fullName evidence="3">Uncharacterized protein</fullName>
    </submittedName>
</protein>
<comment type="caution">
    <text evidence="3">The sequence shown here is derived from an EMBL/GenBank/DDBJ whole genome shotgun (WGS) entry which is preliminary data.</text>
</comment>
<feature type="transmembrane region" description="Helical" evidence="2">
    <location>
        <begin position="160"/>
        <end position="181"/>
    </location>
</feature>
<feature type="region of interest" description="Disordered" evidence="1">
    <location>
        <begin position="347"/>
        <end position="368"/>
    </location>
</feature>
<name>A0A4U1JA97_9BACT</name>
<keyword evidence="4" id="KW-1185">Reference proteome</keyword>
<feature type="region of interest" description="Disordered" evidence="1">
    <location>
        <begin position="1"/>
        <end position="23"/>
    </location>
</feature>
<feature type="transmembrane region" description="Helical" evidence="2">
    <location>
        <begin position="71"/>
        <end position="96"/>
    </location>
</feature>
<gene>
    <name evidence="3" type="ORF">E8A74_23695</name>
</gene>
<dbReference type="Proteomes" id="UP000309215">
    <property type="component" value="Unassembled WGS sequence"/>
</dbReference>
<feature type="transmembrane region" description="Helical" evidence="2">
    <location>
        <begin position="28"/>
        <end position="51"/>
    </location>
</feature>
<feature type="transmembrane region" description="Helical" evidence="2">
    <location>
        <begin position="271"/>
        <end position="293"/>
    </location>
</feature>
<feature type="transmembrane region" description="Helical" evidence="2">
    <location>
        <begin position="193"/>
        <end position="217"/>
    </location>
</feature>
<evidence type="ECO:0000256" key="1">
    <source>
        <dbReference type="SAM" id="MobiDB-lite"/>
    </source>
</evidence>
<dbReference type="AlphaFoldDB" id="A0A4U1JA97"/>
<reference evidence="3 4" key="1">
    <citation type="submission" date="2019-04" db="EMBL/GenBank/DDBJ databases">
        <authorList>
            <person name="Li Y."/>
            <person name="Wang J."/>
        </authorList>
    </citation>
    <scope>NUCLEOTIDE SEQUENCE [LARGE SCALE GENOMIC DNA]</scope>
    <source>
        <strain evidence="3 4">DSM 14668</strain>
    </source>
</reference>
<keyword evidence="2" id="KW-0472">Membrane</keyword>
<organism evidence="3 4">
    <name type="scientific">Polyangium fumosum</name>
    <dbReference type="NCBI Taxonomy" id="889272"/>
    <lineage>
        <taxon>Bacteria</taxon>
        <taxon>Pseudomonadati</taxon>
        <taxon>Myxococcota</taxon>
        <taxon>Polyangia</taxon>
        <taxon>Polyangiales</taxon>
        <taxon>Polyangiaceae</taxon>
        <taxon>Polyangium</taxon>
    </lineage>
</organism>